<evidence type="ECO:0000313" key="2">
    <source>
        <dbReference type="Proteomes" id="UP000006671"/>
    </source>
</evidence>
<dbReference type="KEGG" id="ngr:NAEGRDRAFT_71594"/>
<name>D2VRI1_NAEGR</name>
<accession>D2VRI1</accession>
<evidence type="ECO:0000313" key="1">
    <source>
        <dbReference type="EMBL" id="EFC40678.1"/>
    </source>
</evidence>
<dbReference type="EMBL" id="GG738891">
    <property type="protein sequence ID" value="EFC40678.1"/>
    <property type="molecule type" value="Genomic_DNA"/>
</dbReference>
<dbReference type="VEuPathDB" id="AmoebaDB:NAEGRDRAFT_71594"/>
<organism evidence="2">
    <name type="scientific">Naegleria gruberi</name>
    <name type="common">Amoeba</name>
    <dbReference type="NCBI Taxonomy" id="5762"/>
    <lineage>
        <taxon>Eukaryota</taxon>
        <taxon>Discoba</taxon>
        <taxon>Heterolobosea</taxon>
        <taxon>Tetramitia</taxon>
        <taxon>Eutetramitia</taxon>
        <taxon>Vahlkampfiidae</taxon>
        <taxon>Naegleria</taxon>
    </lineage>
</organism>
<dbReference type="GeneID" id="8854656"/>
<dbReference type="RefSeq" id="XP_002673422.1">
    <property type="nucleotide sequence ID" value="XM_002673376.1"/>
</dbReference>
<protein>
    <submittedName>
        <fullName evidence="1">Predicted protein</fullName>
    </submittedName>
</protein>
<dbReference type="AlphaFoldDB" id="D2VRI1"/>
<gene>
    <name evidence="1" type="ORF">NAEGRDRAFT_71594</name>
</gene>
<dbReference type="Proteomes" id="UP000006671">
    <property type="component" value="Unassembled WGS sequence"/>
</dbReference>
<sequence length="156" mass="18181">MPNYESGELFSAGPVDEKQIPREILYRVQLDTLDTFAFKFSGLVCSLEHNELKNCFQNNQEINYDKDCLKISKDYGDCIYRRHYLAAATASNTRKCNLHYKLYEKCFKLMNLGAKEFNPANVMLTHENCKDLFYGYYLNCLKTGLRIHNGPFDSKM</sequence>
<proteinExistence type="predicted"/>
<reference evidence="1 2" key="1">
    <citation type="journal article" date="2010" name="Cell">
        <title>The genome of Naegleria gruberi illuminates early eukaryotic versatility.</title>
        <authorList>
            <person name="Fritz-Laylin L.K."/>
            <person name="Prochnik S.E."/>
            <person name="Ginger M.L."/>
            <person name="Dacks J.B."/>
            <person name="Carpenter M.L."/>
            <person name="Field M.C."/>
            <person name="Kuo A."/>
            <person name="Paredez A."/>
            <person name="Chapman J."/>
            <person name="Pham J."/>
            <person name="Shu S."/>
            <person name="Neupane R."/>
            <person name="Cipriano M."/>
            <person name="Mancuso J."/>
            <person name="Tu H."/>
            <person name="Salamov A."/>
            <person name="Lindquist E."/>
            <person name="Shapiro H."/>
            <person name="Lucas S."/>
            <person name="Grigoriev I.V."/>
            <person name="Cande W.Z."/>
            <person name="Fulton C."/>
            <person name="Rokhsar D.S."/>
            <person name="Dawson S.C."/>
        </authorList>
    </citation>
    <scope>NUCLEOTIDE SEQUENCE [LARGE SCALE GENOMIC DNA]</scope>
    <source>
        <strain evidence="1 2">NEG-M</strain>
    </source>
</reference>
<dbReference type="InParanoid" id="D2VRI1"/>
<keyword evidence="2" id="KW-1185">Reference proteome</keyword>